<dbReference type="AlphaFoldDB" id="A0A0D2GMQ2"/>
<dbReference type="Gene3D" id="1.10.10.10">
    <property type="entry name" value="Winged helix-like DNA-binding domain superfamily/Winged helix DNA-binding domain"/>
    <property type="match status" value="1"/>
</dbReference>
<dbReference type="PROSITE" id="PS51683">
    <property type="entry name" value="SAM_OMT_II"/>
    <property type="match status" value="1"/>
</dbReference>
<dbReference type="SUPFAM" id="SSF46785">
    <property type="entry name" value="Winged helix' DNA-binding domain"/>
    <property type="match status" value="1"/>
</dbReference>
<accession>A0A0D2GMQ2</accession>
<sequence>MAMAVQTLEGISLTSLAESITSNVKIITDILNDQNLPHPTLSPSGPMHYTGGRDDAQLQEARTKLLTSAWALEQLAAGPQDYIYWQAYTTKYDLTTLTVFAKFGIFEAVPTSGDISYSDLAAKLPLTERQVRRLFRHAMTKNIFFEPRPDHVAHTALSIAPVKKRSLTAWINHNLGEILPASSRLGEAIEKYGDSQDPTEAAISIAWNLEQGKSLFDWFRDDGEGSEKGWRARQFAQCMESMDGGGHETRFAADGFDWESLGEATVVDVGGSGGHVSILLAEKFPALRLVVQDLPEVETAFEDLVAHNLKSRVAFQAHNFMTPQPQQSADVFLLRHVLHDWSDAIAVNILRNILNCRDGLVKDGARLIVVDNIMPPRGALPLPIERLITTADLQMWTALNALERRKEDWIELFRQADERLEPVAFVQPEGSSDTVIEVVFRHK</sequence>
<dbReference type="Pfam" id="PF00891">
    <property type="entry name" value="Methyltransf_2"/>
    <property type="match status" value="1"/>
</dbReference>
<proteinExistence type="inferred from homology"/>
<name>A0A0D2GMQ2_9EURO</name>
<comment type="similarity">
    <text evidence="4">Belongs to the class I-like SAM-binding methyltransferase superfamily. Cation-independent O-methyltransferase family.</text>
</comment>
<feature type="domain" description="O-methyltransferase C-terminal" evidence="5">
    <location>
        <begin position="256"/>
        <end position="416"/>
    </location>
</feature>
<dbReference type="InterPro" id="IPR029063">
    <property type="entry name" value="SAM-dependent_MTases_sf"/>
</dbReference>
<dbReference type="EMBL" id="KN846956">
    <property type="protein sequence ID" value="KIW73659.1"/>
    <property type="molecule type" value="Genomic_DNA"/>
</dbReference>
<keyword evidence="1" id="KW-0489">Methyltransferase</keyword>
<dbReference type="PANTHER" id="PTHR43712:SF5">
    <property type="entry name" value="O-METHYLTRANSFERASE ASQN-RELATED"/>
    <property type="match status" value="1"/>
</dbReference>
<dbReference type="Pfam" id="PF08100">
    <property type="entry name" value="Dimerisation"/>
    <property type="match status" value="1"/>
</dbReference>
<dbReference type="SUPFAM" id="SSF53335">
    <property type="entry name" value="S-adenosyl-L-methionine-dependent methyltransferases"/>
    <property type="match status" value="1"/>
</dbReference>
<evidence type="ECO:0000256" key="3">
    <source>
        <dbReference type="ARBA" id="ARBA00022691"/>
    </source>
</evidence>
<feature type="domain" description="O-methyltransferase dimerisation" evidence="6">
    <location>
        <begin position="95"/>
        <end position="158"/>
    </location>
</feature>
<organism evidence="7 8">
    <name type="scientific">Phialophora macrospora</name>
    <dbReference type="NCBI Taxonomy" id="1851006"/>
    <lineage>
        <taxon>Eukaryota</taxon>
        <taxon>Fungi</taxon>
        <taxon>Dikarya</taxon>
        <taxon>Ascomycota</taxon>
        <taxon>Pezizomycotina</taxon>
        <taxon>Eurotiomycetes</taxon>
        <taxon>Chaetothyriomycetidae</taxon>
        <taxon>Chaetothyriales</taxon>
        <taxon>Herpotrichiellaceae</taxon>
        <taxon>Phialophora</taxon>
    </lineage>
</organism>
<evidence type="ECO:0000256" key="2">
    <source>
        <dbReference type="ARBA" id="ARBA00022679"/>
    </source>
</evidence>
<keyword evidence="2" id="KW-0808">Transferase</keyword>
<evidence type="ECO:0000313" key="8">
    <source>
        <dbReference type="Proteomes" id="UP000054266"/>
    </source>
</evidence>
<evidence type="ECO:0000259" key="6">
    <source>
        <dbReference type="Pfam" id="PF08100"/>
    </source>
</evidence>
<dbReference type="InterPro" id="IPR016461">
    <property type="entry name" value="COMT-like"/>
</dbReference>
<dbReference type="HOGENOM" id="CLU_005533_1_4_1"/>
<protein>
    <submittedName>
        <fullName evidence="7">Uncharacterized protein</fullName>
    </submittedName>
</protein>
<evidence type="ECO:0000259" key="5">
    <source>
        <dbReference type="Pfam" id="PF00891"/>
    </source>
</evidence>
<dbReference type="InterPro" id="IPR036390">
    <property type="entry name" value="WH_DNA-bd_sf"/>
</dbReference>
<dbReference type="GO" id="GO:0032259">
    <property type="term" value="P:methylation"/>
    <property type="evidence" value="ECO:0007669"/>
    <property type="project" value="UniProtKB-KW"/>
</dbReference>
<keyword evidence="8" id="KW-1185">Reference proteome</keyword>
<dbReference type="InterPro" id="IPR036388">
    <property type="entry name" value="WH-like_DNA-bd_sf"/>
</dbReference>
<reference evidence="7 8" key="1">
    <citation type="submission" date="2015-01" db="EMBL/GenBank/DDBJ databases">
        <title>The Genome Sequence of Capronia semiimmersa CBS27337.</title>
        <authorList>
            <consortium name="The Broad Institute Genomics Platform"/>
            <person name="Cuomo C."/>
            <person name="de Hoog S."/>
            <person name="Gorbushina A."/>
            <person name="Stielow B."/>
            <person name="Teixiera M."/>
            <person name="Abouelleil A."/>
            <person name="Chapman S.B."/>
            <person name="Priest M."/>
            <person name="Young S.K."/>
            <person name="Wortman J."/>
            <person name="Nusbaum C."/>
            <person name="Birren B."/>
        </authorList>
    </citation>
    <scope>NUCLEOTIDE SEQUENCE [LARGE SCALE GENOMIC DNA]</scope>
    <source>
        <strain evidence="7 8">CBS 27337</strain>
    </source>
</reference>
<evidence type="ECO:0000256" key="1">
    <source>
        <dbReference type="ARBA" id="ARBA00022603"/>
    </source>
</evidence>
<keyword evidence="3" id="KW-0949">S-adenosyl-L-methionine</keyword>
<dbReference type="CDD" id="cd02440">
    <property type="entry name" value="AdoMet_MTases"/>
    <property type="match status" value="1"/>
</dbReference>
<dbReference type="Gene3D" id="3.40.50.150">
    <property type="entry name" value="Vaccinia Virus protein VP39"/>
    <property type="match status" value="1"/>
</dbReference>
<dbReference type="Proteomes" id="UP000054266">
    <property type="component" value="Unassembled WGS sequence"/>
</dbReference>
<evidence type="ECO:0000313" key="7">
    <source>
        <dbReference type="EMBL" id="KIW73659.1"/>
    </source>
</evidence>
<dbReference type="InterPro" id="IPR001077">
    <property type="entry name" value="COMT_C"/>
</dbReference>
<dbReference type="GO" id="GO:0008171">
    <property type="term" value="F:O-methyltransferase activity"/>
    <property type="evidence" value="ECO:0007669"/>
    <property type="project" value="InterPro"/>
</dbReference>
<dbReference type="InterPro" id="IPR012967">
    <property type="entry name" value="COMT_dimerisation"/>
</dbReference>
<evidence type="ECO:0000256" key="4">
    <source>
        <dbReference type="ARBA" id="ARBA00038277"/>
    </source>
</evidence>
<gene>
    <name evidence="7" type="ORF">PV04_01758</name>
</gene>
<dbReference type="PANTHER" id="PTHR43712">
    <property type="entry name" value="PUTATIVE (AFU_ORTHOLOGUE AFUA_4G14580)-RELATED"/>
    <property type="match status" value="1"/>
</dbReference>